<feature type="transmembrane region" description="Helical" evidence="7">
    <location>
        <begin position="168"/>
        <end position="185"/>
    </location>
</feature>
<feature type="transmembrane region" description="Helical" evidence="7">
    <location>
        <begin position="20"/>
        <end position="43"/>
    </location>
</feature>
<dbReference type="Proteomes" id="UP000617951">
    <property type="component" value="Unassembled WGS sequence"/>
</dbReference>
<evidence type="ECO:0000259" key="9">
    <source>
        <dbReference type="Pfam" id="PF16916"/>
    </source>
</evidence>
<evidence type="ECO:0000313" key="11">
    <source>
        <dbReference type="Proteomes" id="UP000617951"/>
    </source>
</evidence>
<dbReference type="AlphaFoldDB" id="A0A926DFU7"/>
<keyword evidence="11" id="KW-1185">Reference proteome</keyword>
<dbReference type="InterPro" id="IPR036837">
    <property type="entry name" value="Cation_efflux_CTD_sf"/>
</dbReference>
<dbReference type="EMBL" id="JACRSS010000001">
    <property type="protein sequence ID" value="MBC8538150.1"/>
    <property type="molecule type" value="Genomic_DNA"/>
</dbReference>
<dbReference type="NCBIfam" id="TIGR01297">
    <property type="entry name" value="CDF"/>
    <property type="match status" value="1"/>
</dbReference>
<dbReference type="SUPFAM" id="SSF161111">
    <property type="entry name" value="Cation efflux protein transmembrane domain-like"/>
    <property type="match status" value="1"/>
</dbReference>
<accession>A0A926DFU7</accession>
<evidence type="ECO:0000256" key="5">
    <source>
        <dbReference type="ARBA" id="ARBA00022989"/>
    </source>
</evidence>
<evidence type="ECO:0000313" key="10">
    <source>
        <dbReference type="EMBL" id="MBC8538150.1"/>
    </source>
</evidence>
<dbReference type="Gene3D" id="1.20.1510.10">
    <property type="entry name" value="Cation efflux protein transmembrane domain"/>
    <property type="match status" value="1"/>
</dbReference>
<reference evidence="10" key="1">
    <citation type="submission" date="2020-08" db="EMBL/GenBank/DDBJ databases">
        <title>Genome public.</title>
        <authorList>
            <person name="Liu C."/>
            <person name="Sun Q."/>
        </authorList>
    </citation>
    <scope>NUCLEOTIDE SEQUENCE</scope>
    <source>
        <strain evidence="10">NSJ-63</strain>
    </source>
</reference>
<feature type="transmembrane region" description="Helical" evidence="7">
    <location>
        <begin position="87"/>
        <end position="108"/>
    </location>
</feature>
<dbReference type="PANTHER" id="PTHR43840">
    <property type="entry name" value="MITOCHONDRIAL METAL TRANSPORTER 1-RELATED"/>
    <property type="match status" value="1"/>
</dbReference>
<gene>
    <name evidence="10" type="ORF">H8693_04300</name>
</gene>
<keyword evidence="6 7" id="KW-0472">Membrane</keyword>
<feature type="domain" description="Cation efflux protein transmembrane" evidence="8">
    <location>
        <begin position="20"/>
        <end position="215"/>
    </location>
</feature>
<dbReference type="InterPro" id="IPR027470">
    <property type="entry name" value="Cation_efflux_CTD"/>
</dbReference>
<proteinExistence type="inferred from homology"/>
<dbReference type="InterPro" id="IPR027469">
    <property type="entry name" value="Cation_efflux_TMD_sf"/>
</dbReference>
<evidence type="ECO:0000259" key="8">
    <source>
        <dbReference type="Pfam" id="PF01545"/>
    </source>
</evidence>
<evidence type="ECO:0000256" key="3">
    <source>
        <dbReference type="ARBA" id="ARBA00022448"/>
    </source>
</evidence>
<dbReference type="InterPro" id="IPR050291">
    <property type="entry name" value="CDF_Transporter"/>
</dbReference>
<name>A0A926DFU7_9FIRM</name>
<keyword evidence="4 7" id="KW-0812">Transmembrane</keyword>
<feature type="transmembrane region" description="Helical" evidence="7">
    <location>
        <begin position="120"/>
        <end position="137"/>
    </location>
</feature>
<feature type="transmembrane region" description="Helical" evidence="7">
    <location>
        <begin position="49"/>
        <end position="66"/>
    </location>
</feature>
<feature type="transmembrane region" description="Helical" evidence="7">
    <location>
        <begin position="191"/>
        <end position="208"/>
    </location>
</feature>
<evidence type="ECO:0000256" key="4">
    <source>
        <dbReference type="ARBA" id="ARBA00022692"/>
    </source>
</evidence>
<organism evidence="10 11">
    <name type="scientific">Guopingia tenuis</name>
    <dbReference type="NCBI Taxonomy" id="2763656"/>
    <lineage>
        <taxon>Bacteria</taxon>
        <taxon>Bacillati</taxon>
        <taxon>Bacillota</taxon>
        <taxon>Clostridia</taxon>
        <taxon>Christensenellales</taxon>
        <taxon>Christensenellaceae</taxon>
        <taxon>Guopingia</taxon>
    </lineage>
</organism>
<dbReference type="Pfam" id="PF16916">
    <property type="entry name" value="ZT_dimer"/>
    <property type="match status" value="1"/>
</dbReference>
<keyword evidence="3" id="KW-0813">Transport</keyword>
<evidence type="ECO:0000256" key="1">
    <source>
        <dbReference type="ARBA" id="ARBA00004141"/>
    </source>
</evidence>
<dbReference type="FunFam" id="1.20.1510.10:FF:000006">
    <property type="entry name" value="Divalent cation efflux transporter"/>
    <property type="match status" value="1"/>
</dbReference>
<dbReference type="GO" id="GO:0016020">
    <property type="term" value="C:membrane"/>
    <property type="evidence" value="ECO:0007669"/>
    <property type="project" value="UniProtKB-SubCell"/>
</dbReference>
<dbReference type="Pfam" id="PF01545">
    <property type="entry name" value="Cation_efflux"/>
    <property type="match status" value="1"/>
</dbReference>
<dbReference type="SUPFAM" id="SSF160240">
    <property type="entry name" value="Cation efflux protein cytoplasmic domain-like"/>
    <property type="match status" value="1"/>
</dbReference>
<feature type="domain" description="Cation efflux protein cytoplasmic" evidence="9">
    <location>
        <begin position="221"/>
        <end position="297"/>
    </location>
</feature>
<comment type="subcellular location">
    <subcellularLocation>
        <location evidence="1">Membrane</location>
        <topology evidence="1">Multi-pass membrane protein</topology>
    </subcellularLocation>
</comment>
<comment type="caution">
    <text evidence="10">The sequence shown here is derived from an EMBL/GenBank/DDBJ whole genome shotgun (WGS) entry which is preliminary data.</text>
</comment>
<keyword evidence="5 7" id="KW-1133">Transmembrane helix</keyword>
<comment type="similarity">
    <text evidence="2">Belongs to the cation diffusion facilitator (CDF) transporter (TC 2.A.4) family.</text>
</comment>
<evidence type="ECO:0000256" key="2">
    <source>
        <dbReference type="ARBA" id="ARBA00008114"/>
    </source>
</evidence>
<sequence length="298" mass="32017">MENMSMDAEERSKKINRVSIVTIIVNAVLSLIKLLAGIFASSAAMISDAVHSLSDVFSTFIVMIGIKLSKKKADSDHNFGHEKMESIASLLLAAILAATAVLIGISGFESIGRVAAGESIPIPGALALAAAVLSIVVKEWMYHYTRRTAKAVESTALMADAWHHRSDAFSSIGSLIGVGGAMLGFPILDPIASIVIALFILKVAYSISREATGQLTDRAADPQTHDEICRIVESVDGVAHVDSLRTRVYVNQLCLDIRISVPGQMTVEEGHAISHNVENAIYEKYHNIKSCIVHVNPD</sequence>
<dbReference type="InterPro" id="IPR002524">
    <property type="entry name" value="Cation_efflux"/>
</dbReference>
<dbReference type="PANTHER" id="PTHR43840:SF15">
    <property type="entry name" value="MITOCHONDRIAL METAL TRANSPORTER 1-RELATED"/>
    <property type="match status" value="1"/>
</dbReference>
<evidence type="ECO:0000256" key="6">
    <source>
        <dbReference type="ARBA" id="ARBA00023136"/>
    </source>
</evidence>
<dbReference type="InterPro" id="IPR058533">
    <property type="entry name" value="Cation_efflux_TM"/>
</dbReference>
<protein>
    <submittedName>
        <fullName evidence="10">Cation transporter</fullName>
    </submittedName>
</protein>
<dbReference type="Gene3D" id="3.30.70.1350">
    <property type="entry name" value="Cation efflux protein, cytoplasmic domain"/>
    <property type="match status" value="1"/>
</dbReference>
<evidence type="ECO:0000256" key="7">
    <source>
        <dbReference type="SAM" id="Phobius"/>
    </source>
</evidence>
<dbReference type="GO" id="GO:0008324">
    <property type="term" value="F:monoatomic cation transmembrane transporter activity"/>
    <property type="evidence" value="ECO:0007669"/>
    <property type="project" value="InterPro"/>
</dbReference>